<evidence type="ECO:0000259" key="2">
    <source>
        <dbReference type="Pfam" id="PF01612"/>
    </source>
</evidence>
<dbReference type="Pfam" id="PF01612">
    <property type="entry name" value="DNA_pol_A_exo1"/>
    <property type="match status" value="1"/>
</dbReference>
<dbReference type="GO" id="GO:0003676">
    <property type="term" value="F:nucleic acid binding"/>
    <property type="evidence" value="ECO:0007669"/>
    <property type="project" value="InterPro"/>
</dbReference>
<dbReference type="InterPro" id="IPR036397">
    <property type="entry name" value="RNaseH_sf"/>
</dbReference>
<dbReference type="InterPro" id="IPR012337">
    <property type="entry name" value="RNaseH-like_sf"/>
</dbReference>
<proteinExistence type="predicted"/>
<evidence type="ECO:0000256" key="1">
    <source>
        <dbReference type="SAM" id="MobiDB-lite"/>
    </source>
</evidence>
<dbReference type="EMBL" id="CASHTH010002356">
    <property type="protein sequence ID" value="CAI8028734.1"/>
    <property type="molecule type" value="Genomic_DNA"/>
</dbReference>
<dbReference type="GO" id="GO:0006139">
    <property type="term" value="P:nucleobase-containing compound metabolic process"/>
    <property type="evidence" value="ECO:0007669"/>
    <property type="project" value="InterPro"/>
</dbReference>
<accession>A0AA35WQ75</accession>
<dbReference type="GO" id="GO:0008408">
    <property type="term" value="F:3'-5' exonuclease activity"/>
    <property type="evidence" value="ECO:0007669"/>
    <property type="project" value="InterPro"/>
</dbReference>
<feature type="compositionally biased region" description="Basic and acidic residues" evidence="1">
    <location>
        <begin position="224"/>
        <end position="233"/>
    </location>
</feature>
<protein>
    <submittedName>
        <fullName evidence="3">Exonuclease mut-7 homolog</fullName>
    </submittedName>
</protein>
<feature type="region of interest" description="Disordered" evidence="1">
    <location>
        <begin position="161"/>
        <end position="233"/>
    </location>
</feature>
<sequence length="311" mass="34782">MSGRDGGVREEWRDEGAASLNYLQLSLPTDCVHFISDAASLRRCGNRLTQRGALIGVDAEWRLPICNGWEERMAVLQLAVNDSVYLLDMLALPHCVPHSELREFMFDVFSNPSTLKLGYSVGGDLELLARSWPFVAEVLSSAARIVDIKTLASMVDSLSSAVQAPPPEFPPHPLLSRNPPGMNRPLETSRPPHLHTPPTDTRKKPPPAKLDPRGEEREEDPLETDQHKGLSQLVHRELGRPLDKSQQISDWEKRPLSIEQLRYAALDALCLLQLYPILTARGLSIDSHFNTEPCISPHSYHSLTNRKGKKE</sequence>
<keyword evidence="3" id="KW-0540">Nuclease</keyword>
<keyword evidence="3" id="KW-0269">Exonuclease</keyword>
<dbReference type="AlphaFoldDB" id="A0AA35WQ75"/>
<dbReference type="InterPro" id="IPR002562">
    <property type="entry name" value="3'-5'_exonuclease_dom"/>
</dbReference>
<dbReference type="SUPFAM" id="SSF53098">
    <property type="entry name" value="Ribonuclease H-like"/>
    <property type="match status" value="1"/>
</dbReference>
<name>A0AA35WQ75_GEOBA</name>
<evidence type="ECO:0000313" key="3">
    <source>
        <dbReference type="EMBL" id="CAI8028734.1"/>
    </source>
</evidence>
<organism evidence="3 4">
    <name type="scientific">Geodia barretti</name>
    <name type="common">Barrett's horny sponge</name>
    <dbReference type="NCBI Taxonomy" id="519541"/>
    <lineage>
        <taxon>Eukaryota</taxon>
        <taxon>Metazoa</taxon>
        <taxon>Porifera</taxon>
        <taxon>Demospongiae</taxon>
        <taxon>Heteroscleromorpha</taxon>
        <taxon>Tetractinellida</taxon>
        <taxon>Astrophorina</taxon>
        <taxon>Geodiidae</taxon>
        <taxon>Geodia</taxon>
    </lineage>
</organism>
<dbReference type="Proteomes" id="UP001174909">
    <property type="component" value="Unassembled WGS sequence"/>
</dbReference>
<gene>
    <name evidence="3" type="ORF">GBAR_LOCUS16337</name>
</gene>
<evidence type="ECO:0000313" key="4">
    <source>
        <dbReference type="Proteomes" id="UP001174909"/>
    </source>
</evidence>
<comment type="caution">
    <text evidence="3">The sequence shown here is derived from an EMBL/GenBank/DDBJ whole genome shotgun (WGS) entry which is preliminary data.</text>
</comment>
<feature type="domain" description="3'-5' exonuclease" evidence="2">
    <location>
        <begin position="223"/>
        <end position="279"/>
    </location>
</feature>
<feature type="compositionally biased region" description="Pro residues" evidence="1">
    <location>
        <begin position="164"/>
        <end position="173"/>
    </location>
</feature>
<reference evidence="3" key="1">
    <citation type="submission" date="2023-03" db="EMBL/GenBank/DDBJ databases">
        <authorList>
            <person name="Steffen K."/>
            <person name="Cardenas P."/>
        </authorList>
    </citation>
    <scope>NUCLEOTIDE SEQUENCE</scope>
</reference>
<dbReference type="PANTHER" id="PTHR47765">
    <property type="entry name" value="3'-5' EXONUCLEASE DOMAIN-CONTAINING PROTEIN"/>
    <property type="match status" value="1"/>
</dbReference>
<dbReference type="PANTHER" id="PTHR47765:SF2">
    <property type="entry name" value="EXONUCLEASE MUT-7 HOMOLOG"/>
    <property type="match status" value="1"/>
</dbReference>
<keyword evidence="4" id="KW-1185">Reference proteome</keyword>
<dbReference type="InterPro" id="IPR052408">
    <property type="entry name" value="Exonuclease_MUT-7-like"/>
</dbReference>
<dbReference type="Gene3D" id="3.30.420.10">
    <property type="entry name" value="Ribonuclease H-like superfamily/Ribonuclease H"/>
    <property type="match status" value="1"/>
</dbReference>
<keyword evidence="3" id="KW-0378">Hydrolase</keyword>